<feature type="domain" description="Kinesin motor" evidence="10">
    <location>
        <begin position="5"/>
        <end position="319"/>
    </location>
</feature>
<evidence type="ECO:0000259" key="10">
    <source>
        <dbReference type="PROSITE" id="PS50067"/>
    </source>
</evidence>
<name>A0A485LGD2_9STRA</name>
<evidence type="ECO:0000256" key="4">
    <source>
        <dbReference type="ARBA" id="ARBA00022833"/>
    </source>
</evidence>
<dbReference type="GO" id="GO:0003777">
    <property type="term" value="F:microtubule motor activity"/>
    <property type="evidence" value="ECO:0007669"/>
    <property type="project" value="InterPro"/>
</dbReference>
<evidence type="ECO:0000256" key="7">
    <source>
        <dbReference type="RuleBase" id="RU000394"/>
    </source>
</evidence>
<dbReference type="GO" id="GO:0008270">
    <property type="term" value="F:zinc ion binding"/>
    <property type="evidence" value="ECO:0007669"/>
    <property type="project" value="UniProtKB-KW"/>
</dbReference>
<dbReference type="EMBL" id="VJMH01006954">
    <property type="protein sequence ID" value="KAF0687246.1"/>
    <property type="molecule type" value="Genomic_DNA"/>
</dbReference>
<dbReference type="Pfam" id="PF00225">
    <property type="entry name" value="Kinesin"/>
    <property type="match status" value="1"/>
</dbReference>
<keyword evidence="5 6" id="KW-0067">ATP-binding</keyword>
<evidence type="ECO:0000256" key="2">
    <source>
        <dbReference type="ARBA" id="ARBA00022741"/>
    </source>
</evidence>
<dbReference type="SUPFAM" id="SSF52540">
    <property type="entry name" value="P-loop containing nucleoside triphosphate hydrolases"/>
    <property type="match status" value="1"/>
</dbReference>
<protein>
    <recommendedName>
        <fullName evidence="7">Kinesin-like protein</fullName>
    </recommendedName>
</protein>
<keyword evidence="2 6" id="KW-0547">Nucleotide-binding</keyword>
<keyword evidence="7" id="KW-0493">Microtubule</keyword>
<dbReference type="InterPro" id="IPR001965">
    <property type="entry name" value="Znf_PHD"/>
</dbReference>
<gene>
    <name evidence="12" type="primary">Aste57867_21008</name>
    <name evidence="11" type="ORF">As57867_020940</name>
    <name evidence="12" type="ORF">ASTE57867_21008</name>
</gene>
<dbReference type="InterPro" id="IPR001752">
    <property type="entry name" value="Kinesin_motor_dom"/>
</dbReference>
<feature type="binding site" evidence="6">
    <location>
        <begin position="85"/>
        <end position="92"/>
    </location>
    <ligand>
        <name>ATP</name>
        <dbReference type="ChEBI" id="CHEBI:30616"/>
    </ligand>
</feature>
<dbReference type="Gene3D" id="3.30.40.10">
    <property type="entry name" value="Zinc/RING finger domain, C3HC4 (zinc finger)"/>
    <property type="match status" value="1"/>
</dbReference>
<dbReference type="SMART" id="SM00129">
    <property type="entry name" value="KISc"/>
    <property type="match status" value="1"/>
</dbReference>
<keyword evidence="6 7" id="KW-0505">Motor protein</keyword>
<dbReference type="PANTHER" id="PTHR47968">
    <property type="entry name" value="CENTROMERE PROTEIN E"/>
    <property type="match status" value="1"/>
</dbReference>
<organism evidence="12 13">
    <name type="scientific">Aphanomyces stellatus</name>
    <dbReference type="NCBI Taxonomy" id="120398"/>
    <lineage>
        <taxon>Eukaryota</taxon>
        <taxon>Sar</taxon>
        <taxon>Stramenopiles</taxon>
        <taxon>Oomycota</taxon>
        <taxon>Saprolegniomycetes</taxon>
        <taxon>Saprolegniales</taxon>
        <taxon>Verrucalvaceae</taxon>
        <taxon>Aphanomyces</taxon>
    </lineage>
</organism>
<keyword evidence="13" id="KW-1185">Reference proteome</keyword>
<reference evidence="11" key="2">
    <citation type="submission" date="2019-06" db="EMBL/GenBank/DDBJ databases">
        <title>Genomics analysis of Aphanomyces spp. identifies a new class of oomycete effector associated with host adaptation.</title>
        <authorList>
            <person name="Gaulin E."/>
        </authorList>
    </citation>
    <scope>NUCLEOTIDE SEQUENCE</scope>
    <source>
        <strain evidence="11">CBS 578.67</strain>
    </source>
</reference>
<evidence type="ECO:0000256" key="8">
    <source>
        <dbReference type="SAM" id="Coils"/>
    </source>
</evidence>
<dbReference type="InterPro" id="IPR013083">
    <property type="entry name" value="Znf_RING/FYVE/PHD"/>
</dbReference>
<feature type="compositionally biased region" description="Basic residues" evidence="9">
    <location>
        <begin position="763"/>
        <end position="774"/>
    </location>
</feature>
<evidence type="ECO:0000256" key="3">
    <source>
        <dbReference type="ARBA" id="ARBA00022771"/>
    </source>
</evidence>
<sequence>MTESCVQVSCRFKDHLDGGAAVAIDFPDAHTVLLTAKPQAPPTRHSNFCRVFPGPTPQADVFEAVGAPAVDDVLRGYNYTILAYGQTGSGKTHTILGSKAEPGLLPRLVARTFDALQGDVSSSVDVSVFEVYQERIGDLLAPANVNLRVREDKERGIWVEGATEAAVDDAASAMKVIQRGIAGRSTGAHLTNAASSRSHCIFVLTVTRPTAAGLKQTGKLVVVDLAGSEMVRKTAAQGKTLDEAKYINKSLTALGLVINALTDGKSKHVPYRDSKLTRLLQNSLGGNAKTHLILTCSSSNDNVDETMSTIRFGARAQQIRNSPHVNAEKDVSEYKQLVATMERKVEALSAYIAALATQPCQHCSRRTSRTGQDHMALSLGMSASDSDASPTHNEDDETSTAQPQCAACHVHNDHELVLCDGNCGSYWHPACLLQDENGDENGDEDDKLEVYCPACATASQPHANVEQEIGTLKRALHQMKQARDDAEERASVEKQVFDFADQKKSDIHRHLETTIAELEDRMRHLARENDQLQARYEETNQQLDATEKAMAALRRHHQLLAEQNDAELDILRRALDTYERDHQHLQAQIHDLTGRLVGPSSSSMSCTIVCSYLLASDKRARDHQEQLEECRVSLARRDDETLRLNTRLGHTQSFPTLKPTLASPPKLLRSVTVVDDPRLQLQSRGNIQQWWSGPQPAMDGASLVCESLDGMPSAQNNLAEETSASDGTKPFKARLVGLLASLQEETDAFKDLGDKISLEHTRQKTRQKTRRTRRLLPDLQSSDEFNESVSGPQR</sequence>
<dbReference type="GO" id="GO:0007018">
    <property type="term" value="P:microtubule-based movement"/>
    <property type="evidence" value="ECO:0007669"/>
    <property type="project" value="InterPro"/>
</dbReference>
<dbReference type="SUPFAM" id="SSF57903">
    <property type="entry name" value="FYVE/PHD zinc finger"/>
    <property type="match status" value="1"/>
</dbReference>
<feature type="compositionally biased region" description="Polar residues" evidence="9">
    <location>
        <begin position="779"/>
        <end position="794"/>
    </location>
</feature>
<reference evidence="12 13" key="1">
    <citation type="submission" date="2019-03" db="EMBL/GenBank/DDBJ databases">
        <authorList>
            <person name="Gaulin E."/>
            <person name="Dumas B."/>
        </authorList>
    </citation>
    <scope>NUCLEOTIDE SEQUENCE [LARGE SCALE GENOMIC DNA]</scope>
    <source>
        <strain evidence="12">CBS 568.67</strain>
    </source>
</reference>
<dbReference type="InterPro" id="IPR027640">
    <property type="entry name" value="Kinesin-like_fam"/>
</dbReference>
<dbReference type="InterPro" id="IPR036961">
    <property type="entry name" value="Kinesin_motor_dom_sf"/>
</dbReference>
<dbReference type="InterPro" id="IPR019821">
    <property type="entry name" value="Kinesin_motor_CS"/>
</dbReference>
<dbReference type="SUPFAM" id="SSF57997">
    <property type="entry name" value="Tropomyosin"/>
    <property type="match status" value="1"/>
</dbReference>
<evidence type="ECO:0000256" key="6">
    <source>
        <dbReference type="PROSITE-ProRule" id="PRU00283"/>
    </source>
</evidence>
<evidence type="ECO:0000313" key="13">
    <source>
        <dbReference type="Proteomes" id="UP000332933"/>
    </source>
</evidence>
<dbReference type="AlphaFoldDB" id="A0A485LGD2"/>
<evidence type="ECO:0000256" key="1">
    <source>
        <dbReference type="ARBA" id="ARBA00022723"/>
    </source>
</evidence>
<keyword evidence="1" id="KW-0479">Metal-binding</keyword>
<dbReference type="InterPro" id="IPR027417">
    <property type="entry name" value="P-loop_NTPase"/>
</dbReference>
<dbReference type="GO" id="GO:0008017">
    <property type="term" value="F:microtubule binding"/>
    <property type="evidence" value="ECO:0007669"/>
    <property type="project" value="InterPro"/>
</dbReference>
<evidence type="ECO:0000256" key="9">
    <source>
        <dbReference type="SAM" id="MobiDB-lite"/>
    </source>
</evidence>
<dbReference type="PROSITE" id="PS50067">
    <property type="entry name" value="KINESIN_MOTOR_2"/>
    <property type="match status" value="1"/>
</dbReference>
<proteinExistence type="inferred from homology"/>
<evidence type="ECO:0000256" key="5">
    <source>
        <dbReference type="ARBA" id="ARBA00022840"/>
    </source>
</evidence>
<comment type="similarity">
    <text evidence="6 7">Belongs to the TRAFAC class myosin-kinesin ATPase superfamily. Kinesin family.</text>
</comment>
<dbReference type="Gene3D" id="3.40.850.10">
    <property type="entry name" value="Kinesin motor domain"/>
    <property type="match status" value="1"/>
</dbReference>
<keyword evidence="8" id="KW-0175">Coiled coil</keyword>
<dbReference type="OrthoDB" id="3176171at2759"/>
<dbReference type="PANTHER" id="PTHR47968:SF17">
    <property type="entry name" value="KINESIN-LIKE PROTEIN"/>
    <property type="match status" value="1"/>
</dbReference>
<dbReference type="EMBL" id="CAADRA010006980">
    <property type="protein sequence ID" value="VFT97683.1"/>
    <property type="molecule type" value="Genomic_DNA"/>
</dbReference>
<feature type="coiled-coil region" evidence="8">
    <location>
        <begin position="462"/>
        <end position="595"/>
    </location>
</feature>
<keyword evidence="4" id="KW-0862">Zinc</keyword>
<dbReference type="SMART" id="SM00249">
    <property type="entry name" value="PHD"/>
    <property type="match status" value="1"/>
</dbReference>
<dbReference type="GO" id="GO:0005524">
    <property type="term" value="F:ATP binding"/>
    <property type="evidence" value="ECO:0007669"/>
    <property type="project" value="UniProtKB-UniRule"/>
</dbReference>
<evidence type="ECO:0000313" key="11">
    <source>
        <dbReference type="EMBL" id="KAF0687246.1"/>
    </source>
</evidence>
<evidence type="ECO:0000313" key="12">
    <source>
        <dbReference type="EMBL" id="VFT97683.1"/>
    </source>
</evidence>
<dbReference type="PRINTS" id="PR00380">
    <property type="entry name" value="KINESINHEAVY"/>
</dbReference>
<keyword evidence="3" id="KW-0863">Zinc-finger</keyword>
<dbReference type="Proteomes" id="UP000332933">
    <property type="component" value="Unassembled WGS sequence"/>
</dbReference>
<dbReference type="GO" id="GO:0005874">
    <property type="term" value="C:microtubule"/>
    <property type="evidence" value="ECO:0007669"/>
    <property type="project" value="UniProtKB-KW"/>
</dbReference>
<feature type="region of interest" description="Disordered" evidence="9">
    <location>
        <begin position="759"/>
        <end position="794"/>
    </location>
</feature>
<dbReference type="InterPro" id="IPR011011">
    <property type="entry name" value="Znf_FYVE_PHD"/>
</dbReference>
<dbReference type="PROSITE" id="PS00411">
    <property type="entry name" value="KINESIN_MOTOR_1"/>
    <property type="match status" value="1"/>
</dbReference>
<accession>A0A485LGD2</accession>